<dbReference type="OrthoDB" id="9795486at2"/>
<evidence type="ECO:0000256" key="6">
    <source>
        <dbReference type="ARBA" id="ARBA00022837"/>
    </source>
</evidence>
<keyword evidence="4" id="KW-0479">Metal-binding</keyword>
<organism evidence="12 13">
    <name type="scientific">Candidatus Nitrospira nitrificans</name>
    <dbReference type="NCBI Taxonomy" id="1742973"/>
    <lineage>
        <taxon>Bacteria</taxon>
        <taxon>Pseudomonadati</taxon>
        <taxon>Nitrospirota</taxon>
        <taxon>Nitrospiria</taxon>
        <taxon>Nitrospirales</taxon>
        <taxon>Nitrospiraceae</taxon>
        <taxon>Nitrospira</taxon>
    </lineage>
</organism>
<dbReference type="NCBIfam" id="NF041518">
    <property type="entry name" value="choice_anch_Q"/>
    <property type="match status" value="1"/>
</dbReference>
<dbReference type="EMBL" id="CZPZ01000008">
    <property type="protein sequence ID" value="CUS34206.1"/>
    <property type="molecule type" value="Genomic_DNA"/>
</dbReference>
<evidence type="ECO:0000256" key="3">
    <source>
        <dbReference type="ARBA" id="ARBA00022525"/>
    </source>
</evidence>
<dbReference type="PANTHER" id="PTHR40088">
    <property type="entry name" value="PECTATE LYASE (EUROFUNG)"/>
    <property type="match status" value="1"/>
</dbReference>
<feature type="compositionally biased region" description="Basic and acidic residues" evidence="9">
    <location>
        <begin position="461"/>
        <end position="481"/>
    </location>
</feature>
<gene>
    <name evidence="12" type="ORF">COMA2_160034</name>
</gene>
<dbReference type="InterPro" id="IPR012334">
    <property type="entry name" value="Pectin_lyas_fold"/>
</dbReference>
<evidence type="ECO:0000256" key="8">
    <source>
        <dbReference type="ARBA" id="ARBA00038263"/>
    </source>
</evidence>
<evidence type="ECO:0000256" key="2">
    <source>
        <dbReference type="ARBA" id="ARBA00004613"/>
    </source>
</evidence>
<dbReference type="SMART" id="SM00710">
    <property type="entry name" value="PbH1"/>
    <property type="match status" value="6"/>
</dbReference>
<dbReference type="Pfam" id="PF13229">
    <property type="entry name" value="Beta_helix"/>
    <property type="match status" value="1"/>
</dbReference>
<dbReference type="InterPro" id="IPR052052">
    <property type="entry name" value="Polysaccharide_Lyase_9"/>
</dbReference>
<dbReference type="GO" id="GO:0046872">
    <property type="term" value="F:metal ion binding"/>
    <property type="evidence" value="ECO:0007669"/>
    <property type="project" value="UniProtKB-KW"/>
</dbReference>
<evidence type="ECO:0000256" key="1">
    <source>
        <dbReference type="ARBA" id="ARBA00001913"/>
    </source>
</evidence>
<dbReference type="Pfam" id="PF22842">
    <property type="entry name" value="Pel9A-like_beta_helix"/>
    <property type="match status" value="1"/>
</dbReference>
<comment type="subcellular location">
    <subcellularLocation>
        <location evidence="2">Secreted</location>
    </subcellularLocation>
</comment>
<dbReference type="InterPro" id="IPR053868">
    <property type="entry name" value="Pel9A-like_beta_helix"/>
</dbReference>
<evidence type="ECO:0000259" key="10">
    <source>
        <dbReference type="Pfam" id="PF13229"/>
    </source>
</evidence>
<dbReference type="InterPro" id="IPR039448">
    <property type="entry name" value="Beta_helix"/>
</dbReference>
<evidence type="ECO:0000256" key="5">
    <source>
        <dbReference type="ARBA" id="ARBA00022729"/>
    </source>
</evidence>
<feature type="domain" description="Pel9A-like right handed beta-helix region" evidence="11">
    <location>
        <begin position="81"/>
        <end position="127"/>
    </location>
</feature>
<protein>
    <submittedName>
        <fullName evidence="12">Uncharacterized protein</fullName>
    </submittedName>
</protein>
<keyword evidence="7" id="KW-0456">Lyase</keyword>
<keyword evidence="6" id="KW-0106">Calcium</keyword>
<evidence type="ECO:0000259" key="11">
    <source>
        <dbReference type="Pfam" id="PF22842"/>
    </source>
</evidence>
<proteinExistence type="inferred from homology"/>
<evidence type="ECO:0000313" key="13">
    <source>
        <dbReference type="Proteomes" id="UP000198736"/>
    </source>
</evidence>
<feature type="domain" description="Right handed beta helix" evidence="10">
    <location>
        <begin position="179"/>
        <end position="319"/>
    </location>
</feature>
<evidence type="ECO:0000256" key="4">
    <source>
        <dbReference type="ARBA" id="ARBA00022723"/>
    </source>
</evidence>
<reference evidence="13" key="1">
    <citation type="submission" date="2015-10" db="EMBL/GenBank/DDBJ databases">
        <authorList>
            <person name="Luecker S."/>
            <person name="Luecker S."/>
        </authorList>
    </citation>
    <scope>NUCLEOTIDE SEQUENCE [LARGE SCALE GENOMIC DNA]</scope>
</reference>
<sequence length="481" mass="51848">MSADLQENERETSSVQMQLAPFFNTSAARCQAGKIGMFRHPNLQFRVKRAFSACMLACISACMFTCTGEFAGAPLPTIAAPAATYYVAMTGSDSNPGTETQPWRTVAYAVAIMVAGDTTYVRGGTYKEEIIRFGKSGTQLAPIKLRNAPGESPIIDCIDASKLHRILIEHPSGPLNPMGWITVEGFEIRNCYEGIKIISGHDLTIQRNWIHHSKPGSGILGNGTRVLFDRNIINHNANIEGCEAGTSPCRPGGHGIYFHGTAVTVTNNIIYDNLTFGIQLNGSTASSTYNPTTDPGPEYAVSENWLIANNTLAYNRRGAGLVVWGFSCNNARIENNIFYENAATNSDATQGVHFTSTTCTGARIRNNIFYASGSGGVLAFGKGALEWVHYTQSGNIINTMNPRFVNAPATLPAWPNFSLTAGSPAIDAGLSLAITKKAFDGILRPQGCAFDIGAYEYTGGDDARPPDGQRHPEKSCHKLDK</sequence>
<evidence type="ECO:0000256" key="7">
    <source>
        <dbReference type="ARBA" id="ARBA00023239"/>
    </source>
</evidence>
<evidence type="ECO:0000256" key="9">
    <source>
        <dbReference type="SAM" id="MobiDB-lite"/>
    </source>
</evidence>
<name>A0A0S4LBM2_9BACT</name>
<dbReference type="InterPro" id="IPR059226">
    <property type="entry name" value="Choice_anch_Q_dom"/>
</dbReference>
<dbReference type="GO" id="GO:0016837">
    <property type="term" value="F:carbon-oxygen lyase activity, acting on polysaccharides"/>
    <property type="evidence" value="ECO:0007669"/>
    <property type="project" value="TreeGrafter"/>
</dbReference>
<dbReference type="STRING" id="1742973.COMA2_160034"/>
<feature type="region of interest" description="Disordered" evidence="9">
    <location>
        <begin position="460"/>
        <end position="481"/>
    </location>
</feature>
<comment type="cofactor">
    <cofactor evidence="1">
        <name>Ca(2+)</name>
        <dbReference type="ChEBI" id="CHEBI:29108"/>
    </cofactor>
</comment>
<accession>A0A0S4LBM2</accession>
<dbReference type="GO" id="GO:0005576">
    <property type="term" value="C:extracellular region"/>
    <property type="evidence" value="ECO:0007669"/>
    <property type="project" value="UniProtKB-SubCell"/>
</dbReference>
<evidence type="ECO:0000313" key="12">
    <source>
        <dbReference type="EMBL" id="CUS34206.1"/>
    </source>
</evidence>
<dbReference type="InterPro" id="IPR011050">
    <property type="entry name" value="Pectin_lyase_fold/virulence"/>
</dbReference>
<dbReference type="Gene3D" id="2.160.20.10">
    <property type="entry name" value="Single-stranded right-handed beta-helix, Pectin lyase-like"/>
    <property type="match status" value="1"/>
</dbReference>
<dbReference type="Proteomes" id="UP000198736">
    <property type="component" value="Unassembled WGS sequence"/>
</dbReference>
<keyword evidence="13" id="KW-1185">Reference proteome</keyword>
<comment type="similarity">
    <text evidence="8">Belongs to the polysaccharide lyase 9 family.</text>
</comment>
<keyword evidence="5" id="KW-0732">Signal</keyword>
<dbReference type="PANTHER" id="PTHR40088:SF1">
    <property type="entry name" value="PECTATE LYASE PEL9"/>
    <property type="match status" value="1"/>
</dbReference>
<dbReference type="InterPro" id="IPR006626">
    <property type="entry name" value="PbH1"/>
</dbReference>
<keyword evidence="3" id="KW-0964">Secreted</keyword>
<dbReference type="SUPFAM" id="SSF51126">
    <property type="entry name" value="Pectin lyase-like"/>
    <property type="match status" value="1"/>
</dbReference>
<dbReference type="AlphaFoldDB" id="A0A0S4LBM2"/>